<name>A0A803LX02_CHEQI</name>
<dbReference type="Pfam" id="PF08263">
    <property type="entry name" value="LRRNT_2"/>
    <property type="match status" value="1"/>
</dbReference>
<dbReference type="Proteomes" id="UP000596660">
    <property type="component" value="Unplaced"/>
</dbReference>
<organism evidence="14 15">
    <name type="scientific">Chenopodium quinoa</name>
    <name type="common">Quinoa</name>
    <dbReference type="NCBI Taxonomy" id="63459"/>
    <lineage>
        <taxon>Eukaryota</taxon>
        <taxon>Viridiplantae</taxon>
        <taxon>Streptophyta</taxon>
        <taxon>Embryophyta</taxon>
        <taxon>Tracheophyta</taxon>
        <taxon>Spermatophyta</taxon>
        <taxon>Magnoliopsida</taxon>
        <taxon>eudicotyledons</taxon>
        <taxon>Gunneridae</taxon>
        <taxon>Pentapetalae</taxon>
        <taxon>Caryophyllales</taxon>
        <taxon>Chenopodiaceae</taxon>
        <taxon>Chenopodioideae</taxon>
        <taxon>Atripliceae</taxon>
        <taxon>Chenopodium</taxon>
    </lineage>
</organism>
<evidence type="ECO:0000256" key="5">
    <source>
        <dbReference type="ARBA" id="ARBA00022692"/>
    </source>
</evidence>
<dbReference type="Pfam" id="PF00560">
    <property type="entry name" value="LRR_1"/>
    <property type="match status" value="3"/>
</dbReference>
<comment type="subcellular location">
    <subcellularLocation>
        <location evidence="1">Cell membrane</location>
        <topology evidence="1">Single-pass type I membrane protein</topology>
    </subcellularLocation>
</comment>
<evidence type="ECO:0000256" key="1">
    <source>
        <dbReference type="ARBA" id="ARBA00004251"/>
    </source>
</evidence>
<evidence type="ECO:0000256" key="4">
    <source>
        <dbReference type="ARBA" id="ARBA00022614"/>
    </source>
</evidence>
<keyword evidence="15" id="KW-1185">Reference proteome</keyword>
<feature type="domain" description="Leucine-rich repeat-containing N-terminal plant-type" evidence="13">
    <location>
        <begin position="15"/>
        <end position="65"/>
    </location>
</feature>
<keyword evidence="11" id="KW-0325">Glycoprotein</keyword>
<dbReference type="InterPro" id="IPR001611">
    <property type="entry name" value="Leu-rich_rpt"/>
</dbReference>
<dbReference type="OMA" id="MSINAIH"/>
<dbReference type="PRINTS" id="PR00019">
    <property type="entry name" value="LEURICHRPT"/>
</dbReference>
<dbReference type="Gene3D" id="3.80.10.10">
    <property type="entry name" value="Ribonuclease Inhibitor"/>
    <property type="match status" value="2"/>
</dbReference>
<dbReference type="InterPro" id="IPR032675">
    <property type="entry name" value="LRR_dom_sf"/>
</dbReference>
<dbReference type="InterPro" id="IPR003591">
    <property type="entry name" value="Leu-rich_rpt_typical-subtyp"/>
</dbReference>
<evidence type="ECO:0000256" key="3">
    <source>
        <dbReference type="ARBA" id="ARBA00022475"/>
    </source>
</evidence>
<evidence type="ECO:0000256" key="7">
    <source>
        <dbReference type="ARBA" id="ARBA00022737"/>
    </source>
</evidence>
<evidence type="ECO:0000256" key="9">
    <source>
        <dbReference type="ARBA" id="ARBA00023136"/>
    </source>
</evidence>
<comment type="similarity">
    <text evidence="2">Belongs to the RLP family.</text>
</comment>
<dbReference type="PANTHER" id="PTHR48052">
    <property type="entry name" value="UNNAMED PRODUCT"/>
    <property type="match status" value="1"/>
</dbReference>
<dbReference type="EnsemblPlants" id="AUR62020003-RA">
    <property type="protein sequence ID" value="AUR62020003-RA:cds"/>
    <property type="gene ID" value="AUR62020003"/>
</dbReference>
<keyword evidence="3" id="KW-1003">Cell membrane</keyword>
<feature type="transmembrane region" description="Helical" evidence="12">
    <location>
        <begin position="559"/>
        <end position="575"/>
    </location>
</feature>
<keyword evidence="6" id="KW-0732">Signal</keyword>
<dbReference type="AlphaFoldDB" id="A0A803LX02"/>
<dbReference type="FunFam" id="3.80.10.10:FF:000111">
    <property type="entry name" value="LRR receptor-like serine/threonine-protein kinase ERECTA"/>
    <property type="match status" value="1"/>
</dbReference>
<evidence type="ECO:0000313" key="15">
    <source>
        <dbReference type="Proteomes" id="UP000596660"/>
    </source>
</evidence>
<dbReference type="Gramene" id="AUR62020003-RA">
    <property type="protein sequence ID" value="AUR62020003-RA:cds"/>
    <property type="gene ID" value="AUR62020003"/>
</dbReference>
<accession>A0A803LX02</accession>
<dbReference type="SMART" id="SM00369">
    <property type="entry name" value="LRR_TYP"/>
    <property type="match status" value="6"/>
</dbReference>
<dbReference type="FunFam" id="3.80.10.10:FF:000095">
    <property type="entry name" value="LRR receptor-like serine/threonine-protein kinase GSO1"/>
    <property type="match status" value="1"/>
</dbReference>
<evidence type="ECO:0000313" key="14">
    <source>
        <dbReference type="EnsemblPlants" id="AUR62020003-RA:cds"/>
    </source>
</evidence>
<evidence type="ECO:0000256" key="2">
    <source>
        <dbReference type="ARBA" id="ARBA00009592"/>
    </source>
</evidence>
<evidence type="ECO:0000256" key="11">
    <source>
        <dbReference type="ARBA" id="ARBA00023180"/>
    </source>
</evidence>
<dbReference type="Pfam" id="PF13855">
    <property type="entry name" value="LRR_8"/>
    <property type="match status" value="2"/>
</dbReference>
<protein>
    <recommendedName>
        <fullName evidence="13">Leucine-rich repeat-containing N-terminal plant-type domain-containing protein</fullName>
    </recommendedName>
</protein>
<keyword evidence="10" id="KW-0675">Receptor</keyword>
<dbReference type="InterPro" id="IPR013210">
    <property type="entry name" value="LRR_N_plant-typ"/>
</dbReference>
<reference evidence="14" key="1">
    <citation type="journal article" date="2017" name="Nature">
        <title>The genome of Chenopodium quinoa.</title>
        <authorList>
            <person name="Jarvis D.E."/>
            <person name="Ho Y.S."/>
            <person name="Lightfoot D.J."/>
            <person name="Schmoeckel S.M."/>
            <person name="Li B."/>
            <person name="Borm T.J.A."/>
            <person name="Ohyanagi H."/>
            <person name="Mineta K."/>
            <person name="Michell C.T."/>
            <person name="Saber N."/>
            <person name="Kharbatia N.M."/>
            <person name="Rupper R.R."/>
            <person name="Sharp A.R."/>
            <person name="Dally N."/>
            <person name="Boughton B.A."/>
            <person name="Woo Y.H."/>
            <person name="Gao G."/>
            <person name="Schijlen E.G.W.M."/>
            <person name="Guo X."/>
            <person name="Momin A.A."/>
            <person name="Negrao S."/>
            <person name="Al-Babili S."/>
            <person name="Gehring C."/>
            <person name="Roessner U."/>
            <person name="Jung C."/>
            <person name="Murphy K."/>
            <person name="Arold S.T."/>
            <person name="Gojobori T."/>
            <person name="van der Linden C.G."/>
            <person name="van Loo E.N."/>
            <person name="Jellen E.N."/>
            <person name="Maughan P.J."/>
            <person name="Tester M."/>
        </authorList>
    </citation>
    <scope>NUCLEOTIDE SEQUENCE [LARGE SCALE GENOMIC DNA]</scope>
    <source>
        <strain evidence="14">cv. PI 614886</strain>
    </source>
</reference>
<keyword evidence="8 12" id="KW-1133">Transmembrane helix</keyword>
<evidence type="ECO:0000256" key="6">
    <source>
        <dbReference type="ARBA" id="ARBA00022729"/>
    </source>
</evidence>
<dbReference type="PANTHER" id="PTHR48052:SF68">
    <property type="entry name" value="RECEPTOR LIKE PROTEIN 21-RELATED"/>
    <property type="match status" value="1"/>
</dbReference>
<feature type="transmembrane region" description="Helical" evidence="12">
    <location>
        <begin position="530"/>
        <end position="553"/>
    </location>
</feature>
<keyword evidence="9 12" id="KW-0472">Membrane</keyword>
<evidence type="ECO:0000256" key="10">
    <source>
        <dbReference type="ARBA" id="ARBA00023170"/>
    </source>
</evidence>
<sequence>MTVLGIWVEVNGCLEQEKAALLQLKKNVGDQLPFIFRSVWLLDYLESWKEDKTSNCCDDWEGVTCGLNSRVVSLSLESPNLGHLSEMHFNASVLHPFEELRELNLTSMGIKSWDEDKGSTKLSSSLKVLDLSQNMLDNNIISQLSGFQSLHTLNLRANQLRGVVPLKGNKYSSGLQKNKFGPSLEFLNLSNNSLEGHIPNDIYNSSRLQNLDLSYNRLNGLLPKNFSSNIQTLRLNDNRLSGHVTDAFCNSFSRLSRLDLSNNDLRGRIPAAINNLTQLQALFLRGNQFNGQIPFQLCLVELRLLDLSSNNLYGSIPTCLSQLFTSRYGGGSPYVDIGMDFELINDGRVGELISMKLDSAHNIIYSKAEFVTKNMAYNYEGNMTNILLYMYGIDLSCNKLTGHIPHELGNLSNIQTLNLSHNQLWGVIPSSFSNLKNIESLDLSFNHLNGRIPAEATNLNTLEVFNVSYNNLSGKIPFQAQSSTFDATSYKGNPFLCGLPFPINCTTDDTPSTSTSESQDEDSGWIDMEAFYITFTGSGVTMFLAVVIIMLINPHWWNAWFYLAKACILYSYYFFEDNIRKLRRARRV</sequence>
<dbReference type="SUPFAM" id="SSF52058">
    <property type="entry name" value="L domain-like"/>
    <property type="match status" value="2"/>
</dbReference>
<keyword evidence="5 12" id="KW-0812">Transmembrane</keyword>
<keyword evidence="4" id="KW-0433">Leucine-rich repeat</keyword>
<dbReference type="GO" id="GO:0005886">
    <property type="term" value="C:plasma membrane"/>
    <property type="evidence" value="ECO:0007669"/>
    <property type="project" value="UniProtKB-SubCell"/>
</dbReference>
<reference evidence="14" key="2">
    <citation type="submission" date="2021-03" db="UniProtKB">
        <authorList>
            <consortium name="EnsemblPlants"/>
        </authorList>
    </citation>
    <scope>IDENTIFICATION</scope>
</reference>
<evidence type="ECO:0000259" key="13">
    <source>
        <dbReference type="Pfam" id="PF08263"/>
    </source>
</evidence>
<evidence type="ECO:0000256" key="8">
    <source>
        <dbReference type="ARBA" id="ARBA00022989"/>
    </source>
</evidence>
<proteinExistence type="inferred from homology"/>
<evidence type="ECO:0000256" key="12">
    <source>
        <dbReference type="SAM" id="Phobius"/>
    </source>
</evidence>
<keyword evidence="7" id="KW-0677">Repeat</keyword>